<evidence type="ECO:0000313" key="1">
    <source>
        <dbReference type="EMBL" id="SHK51670.1"/>
    </source>
</evidence>
<proteinExistence type="predicted"/>
<dbReference type="Proteomes" id="UP000184016">
    <property type="component" value="Unassembled WGS sequence"/>
</dbReference>
<keyword evidence="2" id="KW-1185">Reference proteome</keyword>
<dbReference type="AlphaFoldDB" id="A0A1M6T426"/>
<evidence type="ECO:0000313" key="2">
    <source>
        <dbReference type="Proteomes" id="UP000184016"/>
    </source>
</evidence>
<gene>
    <name evidence="1" type="ORF">SAMN05443507_11563</name>
</gene>
<accession>A0A1M6T426</accession>
<reference evidence="2" key="1">
    <citation type="submission" date="2016-11" db="EMBL/GenBank/DDBJ databases">
        <authorList>
            <person name="Varghese N."/>
            <person name="Submissions S."/>
        </authorList>
    </citation>
    <scope>NUCLEOTIDE SEQUENCE [LARGE SCALE GENOMIC DNA]</scope>
    <source>
        <strain evidence="2">USBA-503</strain>
    </source>
</reference>
<dbReference type="STRING" id="1830138.SAMN05443507_11563"/>
<protein>
    <submittedName>
        <fullName evidence="1">Uncharacterized protein</fullName>
    </submittedName>
</protein>
<organism evidence="1 2">
    <name type="scientific">Alicyclobacillus tolerans</name>
    <dbReference type="NCBI Taxonomy" id="90970"/>
    <lineage>
        <taxon>Bacteria</taxon>
        <taxon>Bacillati</taxon>
        <taxon>Bacillota</taxon>
        <taxon>Bacilli</taxon>
        <taxon>Bacillales</taxon>
        <taxon>Alicyclobacillaceae</taxon>
        <taxon>Alicyclobacillus</taxon>
    </lineage>
</organism>
<sequence>MMFFAGLLHVLERDVLSFPENLCRLEGNADRSVET</sequence>
<name>A0A1M6T426_9BACL</name>
<dbReference type="EMBL" id="FRAF01000015">
    <property type="protein sequence ID" value="SHK51670.1"/>
    <property type="molecule type" value="Genomic_DNA"/>
</dbReference>